<gene>
    <name evidence="8" type="primary">trx</name>
    <name evidence="8" type="ORF">CXY01_41190</name>
</gene>
<proteinExistence type="inferred from homology"/>
<protein>
    <recommendedName>
        <fullName evidence="6">Thioredoxin</fullName>
    </recommendedName>
</protein>
<evidence type="ECO:0000313" key="9">
    <source>
        <dbReference type="Proteomes" id="UP000321118"/>
    </source>
</evidence>
<sequence>MPRSGIVVGGYALYLAVTEHWRKVMATTELTGSTIGQTIKDNEIVLVDFWAEWCGPCKRFGPVFEDSSENHPDVVHAKVDTEAEQELAAELQIFSIPTLMAFRDGILVFNQAGALPAPALEQVVEAVKALDMDEVREKIAAAASTDA</sequence>
<keyword evidence="5" id="KW-0676">Redox-active center</keyword>
<dbReference type="PANTHER" id="PTHR45663">
    <property type="entry name" value="GEO12009P1"/>
    <property type="match status" value="1"/>
</dbReference>
<dbReference type="NCBIfam" id="TIGR01068">
    <property type="entry name" value="thioredoxin"/>
    <property type="match status" value="1"/>
</dbReference>
<dbReference type="GO" id="GO:0015035">
    <property type="term" value="F:protein-disulfide reductase activity"/>
    <property type="evidence" value="ECO:0007669"/>
    <property type="project" value="UniProtKB-UniRule"/>
</dbReference>
<dbReference type="GO" id="GO:0005829">
    <property type="term" value="C:cytosol"/>
    <property type="evidence" value="ECO:0007669"/>
    <property type="project" value="TreeGrafter"/>
</dbReference>
<dbReference type="Pfam" id="PF00085">
    <property type="entry name" value="Thioredoxin"/>
    <property type="match status" value="1"/>
</dbReference>
<evidence type="ECO:0000256" key="6">
    <source>
        <dbReference type="NCBIfam" id="TIGR01068"/>
    </source>
</evidence>
<comment type="caution">
    <text evidence="8">The sequence shown here is derived from an EMBL/GenBank/DDBJ whole genome shotgun (WGS) entry which is preliminary data.</text>
</comment>
<comment type="similarity">
    <text evidence="1">Belongs to the thioredoxin family.</text>
</comment>
<accession>A0A510V9Q4</accession>
<keyword evidence="2" id="KW-0813">Transport</keyword>
<evidence type="ECO:0000256" key="2">
    <source>
        <dbReference type="ARBA" id="ARBA00022448"/>
    </source>
</evidence>
<dbReference type="InterPro" id="IPR036249">
    <property type="entry name" value="Thioredoxin-like_sf"/>
</dbReference>
<dbReference type="SUPFAM" id="SSF52833">
    <property type="entry name" value="Thioredoxin-like"/>
    <property type="match status" value="1"/>
</dbReference>
<dbReference type="AlphaFoldDB" id="A0A510V9Q4"/>
<dbReference type="InterPro" id="IPR013766">
    <property type="entry name" value="Thioredoxin_domain"/>
</dbReference>
<keyword evidence="3" id="KW-0249">Electron transport</keyword>
<dbReference type="Proteomes" id="UP000321118">
    <property type="component" value="Unassembled WGS sequence"/>
</dbReference>
<evidence type="ECO:0000256" key="3">
    <source>
        <dbReference type="ARBA" id="ARBA00022982"/>
    </source>
</evidence>
<dbReference type="PROSITE" id="PS51352">
    <property type="entry name" value="THIOREDOXIN_2"/>
    <property type="match status" value="1"/>
</dbReference>
<feature type="domain" description="Thioredoxin" evidence="7">
    <location>
        <begin position="15"/>
        <end position="129"/>
    </location>
</feature>
<name>A0A510V9Q4_9CELL</name>
<dbReference type="Gene3D" id="3.40.30.10">
    <property type="entry name" value="Glutaredoxin"/>
    <property type="match status" value="1"/>
</dbReference>
<evidence type="ECO:0000259" key="7">
    <source>
        <dbReference type="PROSITE" id="PS51352"/>
    </source>
</evidence>
<dbReference type="InterPro" id="IPR005746">
    <property type="entry name" value="Thioredoxin"/>
</dbReference>
<evidence type="ECO:0000256" key="5">
    <source>
        <dbReference type="ARBA" id="ARBA00023284"/>
    </source>
</evidence>
<dbReference type="InterPro" id="IPR017937">
    <property type="entry name" value="Thioredoxin_CS"/>
</dbReference>
<dbReference type="EMBL" id="BJUB01000020">
    <property type="protein sequence ID" value="GEK23599.1"/>
    <property type="molecule type" value="Genomic_DNA"/>
</dbReference>
<dbReference type="PRINTS" id="PR00421">
    <property type="entry name" value="THIOREDOXIN"/>
</dbReference>
<dbReference type="CDD" id="cd02947">
    <property type="entry name" value="TRX_family"/>
    <property type="match status" value="1"/>
</dbReference>
<dbReference type="PANTHER" id="PTHR45663:SF40">
    <property type="entry name" value="THIOREDOXIN 2"/>
    <property type="match status" value="1"/>
</dbReference>
<dbReference type="FunFam" id="3.40.30.10:FF:000155">
    <property type="entry name" value="Thioredoxin"/>
    <property type="match status" value="1"/>
</dbReference>
<reference evidence="8 9" key="1">
    <citation type="submission" date="2019-07" db="EMBL/GenBank/DDBJ databases">
        <title>Whole genome shotgun sequence of Cellulomonas xylanilytica NBRC 101102.</title>
        <authorList>
            <person name="Hosoyama A."/>
            <person name="Uohara A."/>
            <person name="Ohji S."/>
            <person name="Ichikawa N."/>
        </authorList>
    </citation>
    <scope>NUCLEOTIDE SEQUENCE [LARGE SCALE GENOMIC DNA]</scope>
    <source>
        <strain evidence="8 9">NBRC 101102</strain>
    </source>
</reference>
<keyword evidence="4" id="KW-1015">Disulfide bond</keyword>
<dbReference type="PROSITE" id="PS00194">
    <property type="entry name" value="THIOREDOXIN_1"/>
    <property type="match status" value="1"/>
</dbReference>
<evidence type="ECO:0000313" key="8">
    <source>
        <dbReference type="EMBL" id="GEK23599.1"/>
    </source>
</evidence>
<evidence type="ECO:0000256" key="1">
    <source>
        <dbReference type="ARBA" id="ARBA00008987"/>
    </source>
</evidence>
<organism evidence="8 9">
    <name type="scientific">Cellulomonas xylanilytica</name>
    <dbReference type="NCBI Taxonomy" id="233583"/>
    <lineage>
        <taxon>Bacteria</taxon>
        <taxon>Bacillati</taxon>
        <taxon>Actinomycetota</taxon>
        <taxon>Actinomycetes</taxon>
        <taxon>Micrococcales</taxon>
        <taxon>Cellulomonadaceae</taxon>
        <taxon>Cellulomonas</taxon>
    </lineage>
</organism>
<evidence type="ECO:0000256" key="4">
    <source>
        <dbReference type="ARBA" id="ARBA00023157"/>
    </source>
</evidence>
<keyword evidence="9" id="KW-1185">Reference proteome</keyword>